<evidence type="ECO:0000256" key="3">
    <source>
        <dbReference type="ARBA" id="ARBA00022553"/>
    </source>
</evidence>
<keyword evidence="3" id="KW-0597">Phosphoprotein</keyword>
<organism evidence="8 9">
    <name type="scientific">Granulicella sibirica</name>
    <dbReference type="NCBI Taxonomy" id="2479048"/>
    <lineage>
        <taxon>Bacteria</taxon>
        <taxon>Pseudomonadati</taxon>
        <taxon>Acidobacteriota</taxon>
        <taxon>Terriglobia</taxon>
        <taxon>Terriglobales</taxon>
        <taxon>Acidobacteriaceae</taxon>
        <taxon>Granulicella</taxon>
    </lineage>
</organism>
<evidence type="ECO:0000313" key="9">
    <source>
        <dbReference type="Proteomes" id="UP000289437"/>
    </source>
</evidence>
<protein>
    <recommendedName>
        <fullName evidence="2">histidine kinase</fullName>
        <ecNumber evidence="2">2.7.13.3</ecNumber>
    </recommendedName>
</protein>
<dbReference type="Pfam" id="PF00989">
    <property type="entry name" value="PAS"/>
    <property type="match status" value="3"/>
</dbReference>
<dbReference type="GO" id="GO:0006355">
    <property type="term" value="P:regulation of DNA-templated transcription"/>
    <property type="evidence" value="ECO:0007669"/>
    <property type="project" value="InterPro"/>
</dbReference>
<dbReference type="EC" id="2.7.13.3" evidence="2"/>
<feature type="domain" description="PAS" evidence="7">
    <location>
        <begin position="234"/>
        <end position="299"/>
    </location>
</feature>
<reference evidence="8 9" key="1">
    <citation type="submission" date="2018-11" db="EMBL/GenBank/DDBJ databases">
        <authorList>
            <person name="Mardanov A.V."/>
            <person name="Ravin N.V."/>
            <person name="Dedysh S.N."/>
        </authorList>
    </citation>
    <scope>NUCLEOTIDE SEQUENCE [LARGE SCALE GENOMIC DNA]</scope>
    <source>
        <strain evidence="8 9">AF10</strain>
    </source>
</reference>
<evidence type="ECO:0000256" key="6">
    <source>
        <dbReference type="SAM" id="Phobius"/>
    </source>
</evidence>
<feature type="transmembrane region" description="Helical" evidence="6">
    <location>
        <begin position="82"/>
        <end position="101"/>
    </location>
</feature>
<dbReference type="Proteomes" id="UP000289437">
    <property type="component" value="Unassembled WGS sequence"/>
</dbReference>
<evidence type="ECO:0000256" key="4">
    <source>
        <dbReference type="ARBA" id="ARBA00022679"/>
    </source>
</evidence>
<dbReference type="InterPro" id="IPR013767">
    <property type="entry name" value="PAS_fold"/>
</dbReference>
<reference evidence="9" key="2">
    <citation type="submission" date="2019-02" db="EMBL/GenBank/DDBJ databases">
        <title>Granulicella sibirica sp. nov., a psychrotolerant acidobacterium isolated from an organic soil layer in forested tundra, West Siberia.</title>
        <authorList>
            <person name="Oshkin I.Y."/>
            <person name="Kulichevskaya I.S."/>
            <person name="Rijpstra W.I.C."/>
            <person name="Sinninghe Damste J.S."/>
            <person name="Rakitin A.L."/>
            <person name="Ravin N.V."/>
            <person name="Dedysh S.N."/>
        </authorList>
    </citation>
    <scope>NUCLEOTIDE SEQUENCE [LARGE SCALE GENOMIC DNA]</scope>
    <source>
        <strain evidence="9">AF10</strain>
    </source>
</reference>
<evidence type="ECO:0000313" key="8">
    <source>
        <dbReference type="EMBL" id="RXH53893.1"/>
    </source>
</evidence>
<gene>
    <name evidence="8" type="ORF">GRAN_5231</name>
</gene>
<dbReference type="AlphaFoldDB" id="A0A4Q0SSK3"/>
<dbReference type="SMART" id="SM00091">
    <property type="entry name" value="PAS"/>
    <property type="match status" value="3"/>
</dbReference>
<feature type="domain" description="PAS" evidence="7">
    <location>
        <begin position="113"/>
        <end position="159"/>
    </location>
</feature>
<dbReference type="CDD" id="cd00130">
    <property type="entry name" value="PAS"/>
    <property type="match status" value="3"/>
</dbReference>
<dbReference type="InterPro" id="IPR052162">
    <property type="entry name" value="Sensor_kinase/Photoreceptor"/>
</dbReference>
<dbReference type="PANTHER" id="PTHR43304:SF1">
    <property type="entry name" value="PAC DOMAIN-CONTAINING PROTEIN"/>
    <property type="match status" value="1"/>
</dbReference>
<feature type="domain" description="PAS" evidence="7">
    <location>
        <begin position="364"/>
        <end position="434"/>
    </location>
</feature>
<dbReference type="PROSITE" id="PS50112">
    <property type="entry name" value="PAS"/>
    <property type="match status" value="3"/>
</dbReference>
<dbReference type="SUPFAM" id="SSF55785">
    <property type="entry name" value="PYP-like sensor domain (PAS domain)"/>
    <property type="match status" value="3"/>
</dbReference>
<evidence type="ECO:0000256" key="1">
    <source>
        <dbReference type="ARBA" id="ARBA00000085"/>
    </source>
</evidence>
<keyword evidence="6" id="KW-1133">Transmembrane helix</keyword>
<proteinExistence type="predicted"/>
<keyword evidence="6" id="KW-0472">Membrane</keyword>
<dbReference type="InterPro" id="IPR000014">
    <property type="entry name" value="PAS"/>
</dbReference>
<dbReference type="InterPro" id="IPR035965">
    <property type="entry name" value="PAS-like_dom_sf"/>
</dbReference>
<dbReference type="PANTHER" id="PTHR43304">
    <property type="entry name" value="PHYTOCHROME-LIKE PROTEIN CPH1"/>
    <property type="match status" value="1"/>
</dbReference>
<feature type="transmembrane region" description="Helical" evidence="6">
    <location>
        <begin position="20"/>
        <end position="47"/>
    </location>
</feature>
<comment type="catalytic activity">
    <reaction evidence="1">
        <text>ATP + protein L-histidine = ADP + protein N-phospho-L-histidine.</text>
        <dbReference type="EC" id="2.7.13.3"/>
    </reaction>
</comment>
<name>A0A4Q0SSK3_9BACT</name>
<accession>A0A4Q0SSK3</accession>
<evidence type="ECO:0000259" key="7">
    <source>
        <dbReference type="PROSITE" id="PS50112"/>
    </source>
</evidence>
<keyword evidence="9" id="KW-1185">Reference proteome</keyword>
<evidence type="ECO:0000256" key="5">
    <source>
        <dbReference type="ARBA" id="ARBA00022777"/>
    </source>
</evidence>
<keyword evidence="5" id="KW-0418">Kinase</keyword>
<comment type="caution">
    <text evidence="8">The sequence shown here is derived from an EMBL/GenBank/DDBJ whole genome shotgun (WGS) entry which is preliminary data.</text>
</comment>
<evidence type="ECO:0000256" key="2">
    <source>
        <dbReference type="ARBA" id="ARBA00012438"/>
    </source>
</evidence>
<keyword evidence="6" id="KW-0812">Transmembrane</keyword>
<dbReference type="Gene3D" id="3.30.450.20">
    <property type="entry name" value="PAS domain"/>
    <property type="match status" value="3"/>
</dbReference>
<dbReference type="NCBIfam" id="TIGR00229">
    <property type="entry name" value="sensory_box"/>
    <property type="match status" value="3"/>
</dbReference>
<dbReference type="EMBL" id="RDSM01000007">
    <property type="protein sequence ID" value="RXH53893.1"/>
    <property type="molecule type" value="Genomic_DNA"/>
</dbReference>
<feature type="transmembrane region" description="Helical" evidence="6">
    <location>
        <begin position="198"/>
        <end position="222"/>
    </location>
</feature>
<dbReference type="GO" id="GO:0004673">
    <property type="term" value="F:protein histidine kinase activity"/>
    <property type="evidence" value="ECO:0007669"/>
    <property type="project" value="UniProtKB-EC"/>
</dbReference>
<sequence length="484" mass="54231">MDRFRSKARLSEAVRDCDVIASAMLAVAFCFVIVFGGRIMWSIAVLLSSALAISWRTGRTAGLIASVLAAVSFRLLCSGLANISMVLSFLLLCAALSWVLASYRHQWNEMQTERDEMRIMVDHAPLGIALLDKNRRVLRCNPTFREIYGWNEEDIVGRTPPLPESQRESWAGLIEHLQSGKSFVNIETLRARKDGSRFYARISGSPIFSHSAVLIGLVGFIARTDDGRHSDLLELKNLESLVQSSSEFMCVAQLDGRTFFLNDAGKDMIGLSDEAEINDMPLERFFDYEDQDRIKEILRLLPLQRIGLSSQTIHLKQFQTGGRIAVSCSFHVISDPLTQEPSSLACVAKSSGPDDAWGQEDRCDEEVFRAFFHNAPIAIVLLDTAGGPFESNALFQEMLGYEVEELRQMRFGQLVHPEDSPAGRKLFLSLMEGKVGRYQVNKRLVSRKGEVLFTKMTVALMRDREGKPSYAISMVERVAQGSMR</sequence>
<keyword evidence="4" id="KW-0808">Transferase</keyword>